<dbReference type="SUPFAM" id="SSF46689">
    <property type="entry name" value="Homeodomain-like"/>
    <property type="match status" value="1"/>
</dbReference>
<evidence type="ECO:0000256" key="1">
    <source>
        <dbReference type="ARBA" id="ARBA00023125"/>
    </source>
</evidence>
<organism evidence="8 9">
    <name type="scientific">Python bivittatus</name>
    <name type="common">Burmese python</name>
    <name type="synonym">Python molurus bivittatus</name>
    <dbReference type="NCBI Taxonomy" id="176946"/>
    <lineage>
        <taxon>Eukaryota</taxon>
        <taxon>Metazoa</taxon>
        <taxon>Chordata</taxon>
        <taxon>Craniata</taxon>
        <taxon>Vertebrata</taxon>
        <taxon>Euteleostomi</taxon>
        <taxon>Lepidosauria</taxon>
        <taxon>Squamata</taxon>
        <taxon>Bifurcata</taxon>
        <taxon>Unidentata</taxon>
        <taxon>Episquamata</taxon>
        <taxon>Toxicofera</taxon>
        <taxon>Serpentes</taxon>
        <taxon>Henophidia</taxon>
        <taxon>Pythonidae</taxon>
        <taxon>Python</taxon>
    </lineage>
</organism>
<reference evidence="9" key="1">
    <citation type="submission" date="2025-08" db="UniProtKB">
        <authorList>
            <consortium name="RefSeq"/>
        </authorList>
    </citation>
    <scope>IDENTIFICATION</scope>
    <source>
        <tissue evidence="9">Liver</tissue>
    </source>
</reference>
<feature type="DNA-binding region" description="Homeobox" evidence="4">
    <location>
        <begin position="113"/>
        <end position="172"/>
    </location>
</feature>
<evidence type="ECO:0000256" key="3">
    <source>
        <dbReference type="ARBA" id="ARBA00023242"/>
    </source>
</evidence>
<dbReference type="SMART" id="SM00389">
    <property type="entry name" value="HOX"/>
    <property type="match status" value="1"/>
</dbReference>
<evidence type="ECO:0000256" key="4">
    <source>
        <dbReference type="PROSITE-ProRule" id="PRU00108"/>
    </source>
</evidence>
<feature type="compositionally biased region" description="Polar residues" evidence="6">
    <location>
        <begin position="61"/>
        <end position="75"/>
    </location>
</feature>
<gene>
    <name evidence="9" type="primary">LOC103060623</name>
</gene>
<evidence type="ECO:0000256" key="5">
    <source>
        <dbReference type="RuleBase" id="RU000682"/>
    </source>
</evidence>
<comment type="subcellular location">
    <subcellularLocation>
        <location evidence="4 5">Nucleus</location>
    </subcellularLocation>
</comment>
<dbReference type="RefSeq" id="XP_025023595.1">
    <property type="nucleotide sequence ID" value="XM_025167827.1"/>
</dbReference>
<feature type="domain" description="Homeobox" evidence="7">
    <location>
        <begin position="111"/>
        <end position="171"/>
    </location>
</feature>
<feature type="compositionally biased region" description="Basic and acidic residues" evidence="6">
    <location>
        <begin position="33"/>
        <end position="42"/>
    </location>
</feature>
<name>A0A9F5ILY1_PYTBI</name>
<evidence type="ECO:0000313" key="8">
    <source>
        <dbReference type="Proteomes" id="UP000695026"/>
    </source>
</evidence>
<protein>
    <submittedName>
        <fullName evidence="9">Homeobox protein NANOG-like</fullName>
    </submittedName>
</protein>
<dbReference type="PANTHER" id="PTHR24327">
    <property type="entry name" value="HOMEOBOX PROTEIN"/>
    <property type="match status" value="1"/>
</dbReference>
<dbReference type="CDD" id="cd00086">
    <property type="entry name" value="homeodomain"/>
    <property type="match status" value="1"/>
</dbReference>
<dbReference type="KEGG" id="pbi:103060623"/>
<dbReference type="Pfam" id="PF00046">
    <property type="entry name" value="Homeodomain"/>
    <property type="match status" value="1"/>
</dbReference>
<dbReference type="OrthoDB" id="6159439at2759"/>
<dbReference type="OMA" id="HQYQAPW"/>
<dbReference type="Gene3D" id="1.10.10.60">
    <property type="entry name" value="Homeodomain-like"/>
    <property type="match status" value="1"/>
</dbReference>
<dbReference type="PROSITE" id="PS50071">
    <property type="entry name" value="HOMEOBOX_2"/>
    <property type="match status" value="1"/>
</dbReference>
<evidence type="ECO:0000256" key="6">
    <source>
        <dbReference type="SAM" id="MobiDB-lite"/>
    </source>
</evidence>
<dbReference type="AlphaFoldDB" id="A0A9F5ILY1"/>
<evidence type="ECO:0000256" key="2">
    <source>
        <dbReference type="ARBA" id="ARBA00023155"/>
    </source>
</evidence>
<dbReference type="InterPro" id="IPR050460">
    <property type="entry name" value="Distal-less_Homeobox_TF"/>
</dbReference>
<dbReference type="PANTHER" id="PTHR24327:SF72">
    <property type="entry name" value="HOMEOBOX PROTEIN NANOG"/>
    <property type="match status" value="1"/>
</dbReference>
<dbReference type="InterPro" id="IPR017970">
    <property type="entry name" value="Homeobox_CS"/>
</dbReference>
<evidence type="ECO:0000313" key="9">
    <source>
        <dbReference type="RefSeq" id="XP_025023595.1"/>
    </source>
</evidence>
<feature type="region of interest" description="Disordered" evidence="6">
    <location>
        <begin position="30"/>
        <end position="116"/>
    </location>
</feature>
<keyword evidence="8" id="KW-1185">Reference proteome</keyword>
<dbReference type="GO" id="GO:0000981">
    <property type="term" value="F:DNA-binding transcription factor activity, RNA polymerase II-specific"/>
    <property type="evidence" value="ECO:0007669"/>
    <property type="project" value="InterPro"/>
</dbReference>
<evidence type="ECO:0000259" key="7">
    <source>
        <dbReference type="PROSITE" id="PS50071"/>
    </source>
</evidence>
<keyword evidence="1 4" id="KW-0238">DNA-binding</keyword>
<dbReference type="InterPro" id="IPR001356">
    <property type="entry name" value="HD"/>
</dbReference>
<accession>A0A9F5ILY1</accession>
<dbReference type="GeneID" id="103060623"/>
<dbReference type="InterPro" id="IPR009057">
    <property type="entry name" value="Homeodomain-like_sf"/>
</dbReference>
<proteinExistence type="predicted"/>
<keyword evidence="2 4" id="KW-0371">Homeobox</keyword>
<dbReference type="GO" id="GO:0000978">
    <property type="term" value="F:RNA polymerase II cis-regulatory region sequence-specific DNA binding"/>
    <property type="evidence" value="ECO:0007669"/>
    <property type="project" value="TreeGrafter"/>
</dbReference>
<dbReference type="PROSITE" id="PS00027">
    <property type="entry name" value="HOMEOBOX_1"/>
    <property type="match status" value="1"/>
</dbReference>
<keyword evidence="3 4" id="KW-0539">Nucleus</keyword>
<dbReference type="Proteomes" id="UP000695026">
    <property type="component" value="Unplaced"/>
</dbReference>
<sequence>MNAPLAINTAYRAYSSRVAATGMGYEQYYWPSPEEKEQEPVHSSEGGPPPEDLGDVEEKASPQNPNLSPRSSSSGLLILYTPDSATSPNRQSSSPQLTSTPQSCKEENPGARKVKTRTAFSQEQLEILHHRFQSQKYLSPQQIRELAAALKLTYKQVKTWFQNQRMKFKRTQKETLWMRKGMCQAQNSYLDINSSYHEGYNIGEARNIHSLAAVHENFTSNQNYSNNQNYNSDHQVYGSPQNFYPVGEDGSFFGKAGGACYSPQAISYISHQKMSFYPGFPASMDMEYATMKMEDGYTFPNASSATTAFPGPSVLQHYQAPLQTQGPQSNCNS</sequence>
<dbReference type="GO" id="GO:0005634">
    <property type="term" value="C:nucleus"/>
    <property type="evidence" value="ECO:0007669"/>
    <property type="project" value="UniProtKB-SubCell"/>
</dbReference>
<feature type="compositionally biased region" description="Low complexity" evidence="6">
    <location>
        <begin position="91"/>
        <end position="103"/>
    </location>
</feature>